<dbReference type="KEGG" id="agi:FSB73_09290"/>
<dbReference type="RefSeq" id="WP_146781222.1">
    <property type="nucleotide sequence ID" value="NZ_CP042434.1"/>
</dbReference>
<accession>A0A5B8VK23</accession>
<dbReference type="EMBL" id="CP042434">
    <property type="protein sequence ID" value="QEC71830.1"/>
    <property type="molecule type" value="Genomic_DNA"/>
</dbReference>
<evidence type="ECO:0000259" key="2">
    <source>
        <dbReference type="Pfam" id="PF01979"/>
    </source>
</evidence>
<gene>
    <name evidence="3" type="ORF">FSB73_09290</name>
</gene>
<dbReference type="AlphaFoldDB" id="A0A5B8VK23"/>
<protein>
    <submittedName>
        <fullName evidence="3">Amidohydrolase family protein</fullName>
    </submittedName>
</protein>
<organism evidence="3 4">
    <name type="scientific">Arachidicoccus ginsenosidivorans</name>
    <dbReference type="NCBI Taxonomy" id="496057"/>
    <lineage>
        <taxon>Bacteria</taxon>
        <taxon>Pseudomonadati</taxon>
        <taxon>Bacteroidota</taxon>
        <taxon>Chitinophagia</taxon>
        <taxon>Chitinophagales</taxon>
        <taxon>Chitinophagaceae</taxon>
        <taxon>Arachidicoccus</taxon>
    </lineage>
</organism>
<feature type="domain" description="Amidohydrolase-related" evidence="2">
    <location>
        <begin position="65"/>
        <end position="396"/>
    </location>
</feature>
<name>A0A5B8VK23_9BACT</name>
<dbReference type="Pfam" id="PF01979">
    <property type="entry name" value="Amidohydro_1"/>
    <property type="match status" value="1"/>
</dbReference>
<dbReference type="Proteomes" id="UP000321291">
    <property type="component" value="Chromosome"/>
</dbReference>
<sequence length="407" mass="44589">MIESNNQGKGAGLGQGFKYTADYIFDGYRLRKGALLHLNAAGEVLGLIDSPDAHNLKGATHFAGILCPGLINAHCHLELSHLKGAIEKKTGLPGFAQKVMGLRSFPKEEITAALELADNKMWENGIQAVGDICNTTDSLAKKQQTKILYRNFIECLGFLPEQAAARFNYAYKVWEQFYQVNPASSLVPHAPYSVSAQLFAKINQSLSALPGPEKRIISMHNQESAPENEFFRTGRGEFIDFYKNMGIDLGFYKPSGKSSLQTVLPYLGVADSNLLLVHNTFMDKADLAFALNQAKSLNMQLYFVLCPGANLYIENRLPDILMLLGAGVNLALGTDSLASNDQLSIAREMQHILQAHPALSKETLLSWATLSGARALGFEKLLGSFENGKNPGVVLLSEELDLIKRIL</sequence>
<dbReference type="SUPFAM" id="SSF51556">
    <property type="entry name" value="Metallo-dependent hydrolases"/>
    <property type="match status" value="1"/>
</dbReference>
<evidence type="ECO:0000313" key="4">
    <source>
        <dbReference type="Proteomes" id="UP000321291"/>
    </source>
</evidence>
<proteinExistence type="predicted"/>
<dbReference type="PANTHER" id="PTHR43794">
    <property type="entry name" value="AMINOHYDROLASE SSNA-RELATED"/>
    <property type="match status" value="1"/>
</dbReference>
<dbReference type="Gene3D" id="3.20.20.140">
    <property type="entry name" value="Metal-dependent hydrolases"/>
    <property type="match status" value="1"/>
</dbReference>
<evidence type="ECO:0000313" key="3">
    <source>
        <dbReference type="EMBL" id="QEC71830.1"/>
    </source>
</evidence>
<dbReference type="InterPro" id="IPR050287">
    <property type="entry name" value="MTA/SAH_deaminase"/>
</dbReference>
<dbReference type="PANTHER" id="PTHR43794:SF11">
    <property type="entry name" value="AMIDOHYDROLASE-RELATED DOMAIN-CONTAINING PROTEIN"/>
    <property type="match status" value="1"/>
</dbReference>
<reference evidence="3 4" key="1">
    <citation type="journal article" date="2017" name="Int. J. Syst. Evol. Microbiol.">
        <title>Arachidicoccus ginsenosidivorans sp. nov., with ginsenoside-converting activity isolated from ginseng cultivating soil.</title>
        <authorList>
            <person name="Siddiqi M.Z."/>
            <person name="Aslam Z."/>
            <person name="Im W.T."/>
        </authorList>
    </citation>
    <scope>NUCLEOTIDE SEQUENCE [LARGE SCALE GENOMIC DNA]</scope>
    <source>
        <strain evidence="3 4">Gsoil 809</strain>
    </source>
</reference>
<keyword evidence="1 3" id="KW-0378">Hydrolase</keyword>
<keyword evidence="4" id="KW-1185">Reference proteome</keyword>
<dbReference type="InterPro" id="IPR032466">
    <property type="entry name" value="Metal_Hydrolase"/>
</dbReference>
<dbReference type="OrthoDB" id="9807210at2"/>
<evidence type="ECO:0000256" key="1">
    <source>
        <dbReference type="ARBA" id="ARBA00022801"/>
    </source>
</evidence>
<dbReference type="GO" id="GO:0016787">
    <property type="term" value="F:hydrolase activity"/>
    <property type="evidence" value="ECO:0007669"/>
    <property type="project" value="UniProtKB-KW"/>
</dbReference>
<dbReference type="InterPro" id="IPR006680">
    <property type="entry name" value="Amidohydro-rel"/>
</dbReference>